<organism evidence="2 3">
    <name type="scientific">Plectus sambesii</name>
    <dbReference type="NCBI Taxonomy" id="2011161"/>
    <lineage>
        <taxon>Eukaryota</taxon>
        <taxon>Metazoa</taxon>
        <taxon>Ecdysozoa</taxon>
        <taxon>Nematoda</taxon>
        <taxon>Chromadorea</taxon>
        <taxon>Plectida</taxon>
        <taxon>Plectina</taxon>
        <taxon>Plectoidea</taxon>
        <taxon>Plectidae</taxon>
        <taxon>Plectus</taxon>
    </lineage>
</organism>
<evidence type="ECO:0000313" key="2">
    <source>
        <dbReference type="Proteomes" id="UP000887566"/>
    </source>
</evidence>
<keyword evidence="1" id="KW-0812">Transmembrane</keyword>
<keyword evidence="1" id="KW-1133">Transmembrane helix</keyword>
<reference evidence="3" key="1">
    <citation type="submission" date="2022-11" db="UniProtKB">
        <authorList>
            <consortium name="WormBaseParasite"/>
        </authorList>
    </citation>
    <scope>IDENTIFICATION</scope>
</reference>
<accession>A0A914X1J1</accession>
<dbReference type="AlphaFoldDB" id="A0A914X1J1"/>
<feature type="transmembrane region" description="Helical" evidence="1">
    <location>
        <begin position="30"/>
        <end position="48"/>
    </location>
</feature>
<dbReference type="Proteomes" id="UP000887566">
    <property type="component" value="Unplaced"/>
</dbReference>
<feature type="transmembrane region" description="Helical" evidence="1">
    <location>
        <begin position="147"/>
        <end position="170"/>
    </location>
</feature>
<keyword evidence="1" id="KW-0472">Membrane</keyword>
<evidence type="ECO:0000256" key="1">
    <source>
        <dbReference type="SAM" id="Phobius"/>
    </source>
</evidence>
<proteinExistence type="predicted"/>
<dbReference type="WBParaSite" id="PSAMB.scaffold608size45881.g7336.t1">
    <property type="protein sequence ID" value="PSAMB.scaffold608size45881.g7336.t1"/>
    <property type="gene ID" value="PSAMB.scaffold608size45881.g7336"/>
</dbReference>
<sequence length="180" mass="20352">MEVWGGATLDALAHDGEQRKFHQFLKNMSAVFNSLAIFLTVIGFLFACNNIPRNDPIHHNQSWQRRPVPLSRQLNGFSQLVEAHSDWFRPLHRDGKLLCCLAVQLQVRSAPILDVIWLWLKGWYIAAGDAICHDSHRRTPRKFFSNIAMVCNTLATILTILGFALASFMGCHRVVAVGMV</sequence>
<name>A0A914X1J1_9BILA</name>
<protein>
    <submittedName>
        <fullName evidence="3">PGG domain-containing protein</fullName>
    </submittedName>
</protein>
<evidence type="ECO:0000313" key="3">
    <source>
        <dbReference type="WBParaSite" id="PSAMB.scaffold608size45881.g7336.t1"/>
    </source>
</evidence>
<keyword evidence="2" id="KW-1185">Reference proteome</keyword>